<dbReference type="InterPro" id="IPR049058">
    <property type="entry name" value="NAD_Glu_DH_HM2"/>
</dbReference>
<dbReference type="RefSeq" id="WP_289504389.1">
    <property type="nucleotide sequence ID" value="NZ_CP116805.1"/>
</dbReference>
<dbReference type="SUPFAM" id="SSF53223">
    <property type="entry name" value="Aminoacid dehydrogenase-like, N-terminal domain"/>
    <property type="match status" value="1"/>
</dbReference>
<evidence type="ECO:0000259" key="6">
    <source>
        <dbReference type="Pfam" id="PF21077"/>
    </source>
</evidence>
<keyword evidence="1" id="KW-0560">Oxidoreductase</keyword>
<evidence type="ECO:0000259" key="3">
    <source>
        <dbReference type="Pfam" id="PF21074"/>
    </source>
</evidence>
<dbReference type="EMBL" id="CP116805">
    <property type="protein sequence ID" value="WCL54670.1"/>
    <property type="molecule type" value="Genomic_DNA"/>
</dbReference>
<feature type="domain" description="NAD-glutamate dehydrogenase N-terminal ACT1" evidence="4">
    <location>
        <begin position="34"/>
        <end position="171"/>
    </location>
</feature>
<protein>
    <submittedName>
        <fullName evidence="7">NAD-glutamate dehydrogenase</fullName>
    </submittedName>
</protein>
<reference evidence="7" key="1">
    <citation type="submission" date="2023-01" db="EMBL/GenBank/DDBJ databases">
        <title>The genome sequence of Kordiimonadaceae bacterium 6D33.</title>
        <authorList>
            <person name="Liu Y."/>
        </authorList>
    </citation>
    <scope>NUCLEOTIDE SEQUENCE</scope>
    <source>
        <strain evidence="7">6D33</strain>
    </source>
</reference>
<evidence type="ECO:0000256" key="1">
    <source>
        <dbReference type="ARBA" id="ARBA00023002"/>
    </source>
</evidence>
<evidence type="ECO:0000313" key="7">
    <source>
        <dbReference type="EMBL" id="WCL54670.1"/>
    </source>
</evidence>
<dbReference type="InterPro" id="IPR024727">
    <property type="entry name" value="NAD_Glu_DH_N_ACT1"/>
</dbReference>
<sequence>MTSTDPRQQKIADIGRLAHEHLAGETLADFLEFVDAFYVTGPDDLLTWPGETLFAIAHGMYEASAKRTPGKPTVLISNPRGGKAGWETRHTVIQIINDDMPFLVDSITGGISQTMRHRIHMMHHPIIGIVRDDKGNRVKVGGDDARRESYMFIEIDAQSDKESLKEIDAHLSAILGDVRACVVDWKGMLAKIDETVASLTVNPPPLQQEQVDETIRFLRWLGADHFTFLGFREYRFEGDADTFDFTQVDGSGLGILRDANRNVLRDRDGLTQMSPEIRHFLSRPEPVIITKANVKSTVHRTSHLDYIGVKIFNPQGRAVGERRFIGLFTSLSYSEFARDVPLLRQKVANVKKRTKFKERSYAAKAIDHILETFPRDELFQIGEDRLLDTALGILQLTERPRPRAFVRPDRFERFVSAIVYVPRENYHSGLRTAVEQILCDAYKGEISVYYANLSESALARWHFIIRTKPGSVPKADPDAINRQIAEAAQGWTDRLSSELVNRLGEEIGNRLHHKYKDRFTAAYRESFAPGQAAFDITQLEEVDGKDDLRVDFYRHLADGENRYRLKLYHGTSLVALSNCMPILENMGFRVLGEYSYELADHAGGYIHDFTLERASGIGSPMDVIRPLIEGLFLRVWSATAENDGFNRLVLAAGLGWRDIVILRAYGKYLRQLGLGYTPDYIADCIVEHSDVAAHILTLFHAQFDPAIKEKDRKALIEKATESVKKALESVSSLDQDRILSAYLNVVQATMRTNFYQPGVIEGADERALAFKIRSREVKEAPLPRPFAEIWVYSPRVEGVHLRSGPVARGGLRWSDRREDFRTEVLGLVKAQQVKNAVIVPQGAKGGFYPKQLPPASDRDAWFAEGVKCYRSFISSLLSVTDNLVLNEVVPPKDTVRRDSDDPYLVVAADKGTATFSDIANSISTGHNFWLDDAFASGGSAGYDHKKMGITARGGWVSVQRHFREMGINTQHDTFSVVGIGDMAGDVFGNGLLLSKTLHLKAAFNHMHIFLDPTPGDFAAQWNERKRMFDLPRSTWEDYDKKLISKGGGIFARSAKSIPLSAEVREWLKTDAESLTPNALINTILKAEIDLLWFGGIGTYVRASDESDAQVGDRANDAVRVTAKELKAKVVGEGGNLGMTQRARIEWGRRGGRGNTDFVDNSAGVDCSDKEVNIKILLTEAISRGTLKREDRDALLAAMTDDVAAIVLSDNYLQTQAISLAEAQATKAREYHLGLIRTLERDGTLNREIEGLPSDEGFAELAANDRGLARPELAILMSYAKMSLSDVLIKGHLIDDPVLTPELEWGFPTVLRERFADELKAHRLKRELVSTVLANEVVNWAGLTFVYEIKEETGLAVEDIVAAFVVVREVFELKSHWQAINALDYHVPARLQYDMHQSVSDSLKSQVLWMLRNLPQPFDVKALIGRYKGQVRDLFDISADILSAPVRETFVHRRDAFKAEGVGHDLATFVAGFEVLRDGPDIIAVAEDSGKKIDYAAEVHFALGDALGFDWLRQRAERIQTHDHWDVLAVRSLLEDLSDQQRSLALTVCTGADKKAAAVATRDWLKDEQTRIIRATRLVDDLKTSGALSVSKLSFAARHLRSILR</sequence>
<evidence type="ECO:0000259" key="2">
    <source>
        <dbReference type="Pfam" id="PF05088"/>
    </source>
</evidence>
<dbReference type="PIRSF" id="PIRSF036761">
    <property type="entry name" value="GDH_Mll4104"/>
    <property type="match status" value="1"/>
</dbReference>
<dbReference type="InterPro" id="IPR007780">
    <property type="entry name" value="NAD_Glu_DH_bac"/>
</dbReference>
<evidence type="ECO:0000259" key="5">
    <source>
        <dbReference type="Pfam" id="PF21076"/>
    </source>
</evidence>
<dbReference type="InterPro" id="IPR048381">
    <property type="entry name" value="GDH_C"/>
</dbReference>
<dbReference type="Pfam" id="PF21075">
    <property type="entry name" value="GDH_ACT1"/>
    <property type="match status" value="1"/>
</dbReference>
<dbReference type="GO" id="GO:0004069">
    <property type="term" value="F:L-aspartate:2-oxoglutarate aminotransferase activity"/>
    <property type="evidence" value="ECO:0007669"/>
    <property type="project" value="InterPro"/>
</dbReference>
<feature type="domain" description="NAD-glutamate dehydrogenase catalytic" evidence="2">
    <location>
        <begin position="723"/>
        <end position="1219"/>
    </location>
</feature>
<accession>A0AAE9XT66</accession>
<organism evidence="7 8">
    <name type="scientific">Gimibacter soli</name>
    <dbReference type="NCBI Taxonomy" id="3024400"/>
    <lineage>
        <taxon>Bacteria</taxon>
        <taxon>Pseudomonadati</taxon>
        <taxon>Pseudomonadota</taxon>
        <taxon>Alphaproteobacteria</taxon>
        <taxon>Kordiimonadales</taxon>
        <taxon>Temperatibacteraceae</taxon>
        <taxon>Gimibacter</taxon>
    </lineage>
</organism>
<gene>
    <name evidence="7" type="ORF">PH603_02710</name>
</gene>
<dbReference type="Pfam" id="PF21078">
    <property type="entry name" value="GDH_HM3"/>
    <property type="match status" value="1"/>
</dbReference>
<dbReference type="Pfam" id="PF21074">
    <property type="entry name" value="GDH_C"/>
    <property type="match status" value="1"/>
</dbReference>
<dbReference type="InterPro" id="IPR036291">
    <property type="entry name" value="NAD(P)-bd_dom_sf"/>
</dbReference>
<dbReference type="GO" id="GO:0006538">
    <property type="term" value="P:L-glutamate catabolic process"/>
    <property type="evidence" value="ECO:0007669"/>
    <property type="project" value="InterPro"/>
</dbReference>
<feature type="domain" description="NAD-specific glutamate dehydrogenase C-terminal" evidence="3">
    <location>
        <begin position="1265"/>
        <end position="1600"/>
    </location>
</feature>
<name>A0AAE9XT66_9PROT</name>
<dbReference type="Pfam" id="PF21073">
    <property type="entry name" value="GDH_HM1"/>
    <property type="match status" value="1"/>
</dbReference>
<dbReference type="InterPro" id="IPR049064">
    <property type="entry name" value="NAD_Glu_DH_ACT3"/>
</dbReference>
<evidence type="ECO:0000259" key="4">
    <source>
        <dbReference type="Pfam" id="PF21075"/>
    </source>
</evidence>
<feature type="domain" description="NAD-glutamate dehydrogenase ACT3" evidence="6">
    <location>
        <begin position="547"/>
        <end position="616"/>
    </location>
</feature>
<dbReference type="InterPro" id="IPR049056">
    <property type="entry name" value="NAD_Glu_DH_HM3"/>
</dbReference>
<dbReference type="Pfam" id="PF21079">
    <property type="entry name" value="GDH_HM2"/>
    <property type="match status" value="1"/>
</dbReference>
<dbReference type="PANTHER" id="PTHR43403">
    <property type="entry name" value="NAD-SPECIFIC GLUTAMATE DEHYDROGENASE"/>
    <property type="match status" value="1"/>
</dbReference>
<dbReference type="Pfam" id="PF21076">
    <property type="entry name" value="GDH_ACT2"/>
    <property type="match status" value="1"/>
</dbReference>
<evidence type="ECO:0000313" key="8">
    <source>
        <dbReference type="Proteomes" id="UP001217500"/>
    </source>
</evidence>
<dbReference type="InterPro" id="IPR049059">
    <property type="entry name" value="NAD_Glu_DH_HM1"/>
</dbReference>
<dbReference type="GO" id="GO:0004352">
    <property type="term" value="F:glutamate dehydrogenase (NAD+) activity"/>
    <property type="evidence" value="ECO:0007669"/>
    <property type="project" value="InterPro"/>
</dbReference>
<dbReference type="Pfam" id="PF21077">
    <property type="entry name" value="GDH_ACT3"/>
    <property type="match status" value="1"/>
</dbReference>
<proteinExistence type="predicted"/>
<dbReference type="InterPro" id="IPR046346">
    <property type="entry name" value="Aminoacid_DH-like_N_sf"/>
</dbReference>
<dbReference type="InterPro" id="IPR028971">
    <property type="entry name" value="NAD-GDH_cat"/>
</dbReference>
<dbReference type="PANTHER" id="PTHR43403:SF1">
    <property type="entry name" value="NAD-SPECIFIC GLUTAMATE DEHYDROGENASE"/>
    <property type="match status" value="1"/>
</dbReference>
<dbReference type="KEGG" id="gso:PH603_02710"/>
<dbReference type="Proteomes" id="UP001217500">
    <property type="component" value="Chromosome"/>
</dbReference>
<dbReference type="InterPro" id="IPR049062">
    <property type="entry name" value="NAD_Glu_DH_ACT2"/>
</dbReference>
<dbReference type="SUPFAM" id="SSF51735">
    <property type="entry name" value="NAD(P)-binding Rossmann-fold domains"/>
    <property type="match status" value="1"/>
</dbReference>
<dbReference type="Gene3D" id="3.40.50.720">
    <property type="entry name" value="NAD(P)-binding Rossmann-like Domain"/>
    <property type="match status" value="1"/>
</dbReference>
<feature type="domain" description="NAD-glutamate dehydrogenase ACT2" evidence="5">
    <location>
        <begin position="403"/>
        <end position="492"/>
    </location>
</feature>
<keyword evidence="8" id="KW-1185">Reference proteome</keyword>
<dbReference type="Pfam" id="PF05088">
    <property type="entry name" value="Bac_GDH_CD"/>
    <property type="match status" value="1"/>
</dbReference>